<feature type="region of interest" description="Disordered" evidence="1">
    <location>
        <begin position="162"/>
        <end position="257"/>
    </location>
</feature>
<evidence type="ECO:0000256" key="2">
    <source>
        <dbReference type="SAM" id="Phobius"/>
    </source>
</evidence>
<dbReference type="SUPFAM" id="SSF47090">
    <property type="entry name" value="PGBD-like"/>
    <property type="match status" value="1"/>
</dbReference>
<keyword evidence="2" id="KW-0812">Transmembrane</keyword>
<reference evidence="4 5" key="1">
    <citation type="journal article" date="2010" name="ChemBioChem">
        <title>Cloning and characterization of the biosynthetic gene cluster of 16-membered macrolide antibiotic FD-891: involvement of a dual functional cytochrome P450 monooxygenase catalyzing epoxidation and hydroxylation.</title>
        <authorList>
            <person name="Kudo F."/>
            <person name="Motegi A."/>
            <person name="Mizoue K."/>
            <person name="Eguchi T."/>
        </authorList>
    </citation>
    <scope>NUCLEOTIDE SEQUENCE [LARGE SCALE GENOMIC DNA]</scope>
    <source>
        <strain evidence="4 5">A-8890</strain>
    </source>
</reference>
<feature type="compositionally biased region" description="Basic and acidic residues" evidence="1">
    <location>
        <begin position="59"/>
        <end position="79"/>
    </location>
</feature>
<reference evidence="4 5" key="2">
    <citation type="journal article" date="2023" name="ChemBioChem">
        <title>Acyltransferase Domain Exchange between Two Independent Type I Polyketide Synthases in the Same Producer Strain of Macrolide Antibiotics.</title>
        <authorList>
            <person name="Kudo F."/>
            <person name="Kishikawa K."/>
            <person name="Tsuboi K."/>
            <person name="Kido T."/>
            <person name="Usui T."/>
            <person name="Hashimoto J."/>
            <person name="Shin-Ya K."/>
            <person name="Miyanaga A."/>
            <person name="Eguchi T."/>
        </authorList>
    </citation>
    <scope>NUCLEOTIDE SEQUENCE [LARGE SCALE GENOMIC DNA]</scope>
    <source>
        <strain evidence="4 5">A-8890</strain>
    </source>
</reference>
<sequence length="320" mass="32840">MTEPTGPVCPQCGTPRATDGTPACSCGRDASDAHLESRMVQAAAAEDFDPVRIRPFVKVGDEAERTDEAADPADPHADEPAEGAQDSEVAERTSPLGDGGAPAPPVGRHDTAPSLLDEHPPAGSAQEDQRRRRRMALAAGAAAVVLVAGGLIVALFSYQAPSRDGALPDDVRGALPERTSDDDASSAAPSGTASSAQPSGTPATSPGATPSESRATPTGTDSPTRTPSNSGATGTAVPGPTQSGPQDPVLGFGDKGPEVTELQLRLRETGFYNGDIDGDYDREVESAVRLYQVTRVVLADESGVYGKVTRASLESETSEP</sequence>
<evidence type="ECO:0000313" key="4">
    <source>
        <dbReference type="EMBL" id="BBC29327.1"/>
    </source>
</evidence>
<feature type="domain" description="Peptidoglycan binding-like" evidence="3">
    <location>
        <begin position="256"/>
        <end position="313"/>
    </location>
</feature>
<evidence type="ECO:0000313" key="5">
    <source>
        <dbReference type="Proteomes" id="UP001321542"/>
    </source>
</evidence>
<keyword evidence="2" id="KW-0472">Membrane</keyword>
<feature type="compositionally biased region" description="Polar residues" evidence="1">
    <location>
        <begin position="202"/>
        <end position="233"/>
    </location>
</feature>
<dbReference type="InterPro" id="IPR036366">
    <property type="entry name" value="PGBDSf"/>
</dbReference>
<dbReference type="Gene3D" id="1.10.101.10">
    <property type="entry name" value="PGBD-like superfamily/PGBD"/>
    <property type="match status" value="1"/>
</dbReference>
<dbReference type="RefSeq" id="WP_286247373.1">
    <property type="nucleotide sequence ID" value="NZ_AP018448.1"/>
</dbReference>
<feature type="region of interest" description="Disordered" evidence="1">
    <location>
        <begin position="59"/>
        <end position="131"/>
    </location>
</feature>
<dbReference type="Pfam" id="PF01471">
    <property type="entry name" value="PG_binding_1"/>
    <property type="match status" value="1"/>
</dbReference>
<organism evidence="4 5">
    <name type="scientific">Streptomyces graminofaciens</name>
    <dbReference type="NCBI Taxonomy" id="68212"/>
    <lineage>
        <taxon>Bacteria</taxon>
        <taxon>Bacillati</taxon>
        <taxon>Actinomycetota</taxon>
        <taxon>Actinomycetes</taxon>
        <taxon>Kitasatosporales</taxon>
        <taxon>Streptomycetaceae</taxon>
        <taxon>Streptomyces</taxon>
    </lineage>
</organism>
<keyword evidence="5" id="KW-1185">Reference proteome</keyword>
<feature type="region of interest" description="Disordered" evidence="1">
    <location>
        <begin position="1"/>
        <end position="29"/>
    </location>
</feature>
<gene>
    <name evidence="4" type="ORF">SGFS_006210</name>
</gene>
<dbReference type="Proteomes" id="UP001321542">
    <property type="component" value="Chromosome"/>
</dbReference>
<proteinExistence type="predicted"/>
<accession>A0ABN5V9C3</accession>
<feature type="compositionally biased region" description="Basic and acidic residues" evidence="1">
    <location>
        <begin position="107"/>
        <end position="120"/>
    </location>
</feature>
<dbReference type="InterPro" id="IPR036365">
    <property type="entry name" value="PGBD-like_sf"/>
</dbReference>
<feature type="compositionally biased region" description="Low complexity" evidence="1">
    <location>
        <begin position="185"/>
        <end position="201"/>
    </location>
</feature>
<evidence type="ECO:0000256" key="1">
    <source>
        <dbReference type="SAM" id="MobiDB-lite"/>
    </source>
</evidence>
<protein>
    <recommendedName>
        <fullName evidence="3">Peptidoglycan binding-like domain-containing protein</fullName>
    </recommendedName>
</protein>
<feature type="transmembrane region" description="Helical" evidence="2">
    <location>
        <begin position="136"/>
        <end position="158"/>
    </location>
</feature>
<name>A0ABN5V9C3_9ACTN</name>
<keyword evidence="2" id="KW-1133">Transmembrane helix</keyword>
<dbReference type="EMBL" id="AP018448">
    <property type="protein sequence ID" value="BBC29327.1"/>
    <property type="molecule type" value="Genomic_DNA"/>
</dbReference>
<evidence type="ECO:0000259" key="3">
    <source>
        <dbReference type="Pfam" id="PF01471"/>
    </source>
</evidence>
<dbReference type="InterPro" id="IPR002477">
    <property type="entry name" value="Peptidoglycan-bd-like"/>
</dbReference>